<evidence type="ECO:0000313" key="2">
    <source>
        <dbReference type="Proteomes" id="UP000602510"/>
    </source>
</evidence>
<sequence>MGHVQQQPFINFQRLVGVKLEPTGMGLFALADDQVVDFENTIRDSSRHLLYVGPHHFARNLPLMCCHTSAYKT</sequence>
<organism evidence="1 2">
    <name type="scientific">Phytophthora infestans</name>
    <name type="common">Potato late blight agent</name>
    <name type="synonym">Botrytis infestans</name>
    <dbReference type="NCBI Taxonomy" id="4787"/>
    <lineage>
        <taxon>Eukaryota</taxon>
        <taxon>Sar</taxon>
        <taxon>Stramenopiles</taxon>
        <taxon>Oomycota</taxon>
        <taxon>Peronosporomycetes</taxon>
        <taxon>Peronosporales</taxon>
        <taxon>Peronosporaceae</taxon>
        <taxon>Phytophthora</taxon>
    </lineage>
</organism>
<dbReference type="EMBL" id="WSZM01000536">
    <property type="protein sequence ID" value="KAF4031837.1"/>
    <property type="molecule type" value="Genomic_DNA"/>
</dbReference>
<dbReference type="AlphaFoldDB" id="A0A833W7J4"/>
<evidence type="ECO:0000313" key="1">
    <source>
        <dbReference type="EMBL" id="KAF4031837.1"/>
    </source>
</evidence>
<comment type="caution">
    <text evidence="1">The sequence shown here is derived from an EMBL/GenBank/DDBJ whole genome shotgun (WGS) entry which is preliminary data.</text>
</comment>
<reference evidence="1" key="1">
    <citation type="submission" date="2020-04" db="EMBL/GenBank/DDBJ databases">
        <title>Hybrid Assembly of Korean Phytophthora infestans isolates.</title>
        <authorList>
            <person name="Prokchorchik M."/>
            <person name="Lee Y."/>
            <person name="Seo J."/>
            <person name="Cho J.-H."/>
            <person name="Park Y.-E."/>
            <person name="Jang D.-C."/>
            <person name="Im J.-S."/>
            <person name="Choi J.-G."/>
            <person name="Park H.-J."/>
            <person name="Lee G.-B."/>
            <person name="Lee Y.-G."/>
            <person name="Hong S.-Y."/>
            <person name="Cho K."/>
            <person name="Sohn K.H."/>
        </authorList>
    </citation>
    <scope>NUCLEOTIDE SEQUENCE</scope>
    <source>
        <strain evidence="1">KR_1_A1</strain>
    </source>
</reference>
<keyword evidence="2" id="KW-1185">Reference proteome</keyword>
<gene>
    <name evidence="1" type="ORF">GN244_ATG16353</name>
</gene>
<name>A0A833W7J4_PHYIN</name>
<dbReference type="Proteomes" id="UP000602510">
    <property type="component" value="Unassembled WGS sequence"/>
</dbReference>
<accession>A0A833W7J4</accession>
<protein>
    <submittedName>
        <fullName evidence="1">Uncharacterized protein</fullName>
    </submittedName>
</protein>
<proteinExistence type="predicted"/>